<protein>
    <recommendedName>
        <fullName evidence="1">N-acetyltransferase domain-containing protein</fullName>
    </recommendedName>
</protein>
<organism evidence="2 3">
    <name type="scientific">Pichia kluyveri</name>
    <name type="common">Yeast</name>
    <dbReference type="NCBI Taxonomy" id="36015"/>
    <lineage>
        <taxon>Eukaryota</taxon>
        <taxon>Fungi</taxon>
        <taxon>Dikarya</taxon>
        <taxon>Ascomycota</taxon>
        <taxon>Saccharomycotina</taxon>
        <taxon>Pichiomycetes</taxon>
        <taxon>Pichiales</taxon>
        <taxon>Pichiaceae</taxon>
        <taxon>Pichia</taxon>
    </lineage>
</organism>
<keyword evidence="3" id="KW-1185">Reference proteome</keyword>
<sequence length="410" mass="47061">MAEYTLHQINNQVEHTEELVSKLRGFFKICASSFTGPDGIDDFVDSELLCFLDKSSPGQYFYLLHDGELASSCIVYTRKGYHANTMNLGISLVSTNEKYRKKGLVSKLINWVINHYEGVNNESSEFEIGESITNGSSIEYINNQLPIEIRNNGNVNWTLYSIVGEFYTRFGFKPCRDLEWLAIHQSEIQYEPFILRDDGTELLISSNDSHTITEGKNAFKVINDNKYQNCAPETTTFPSFIKRGQLYIDTHLTNDMNEKKSFLYDNCGITIKDNLTNTETSAFICQFFYPGTIVIARVVSDVLDKETFDIHWNRILQFVYTYANNAWNSFPCVKSKSVKSKEIAIIMANNDFQCKSEVIPKEEFVDKLTGDNGWHNVQQGIFLPMIRPWRDAVEEEEEVSIADNGFWCVM</sequence>
<comment type="caution">
    <text evidence="2">The sequence shown here is derived from an EMBL/GenBank/DDBJ whole genome shotgun (WGS) entry which is preliminary data.</text>
</comment>
<dbReference type="PROSITE" id="PS51186">
    <property type="entry name" value="GNAT"/>
    <property type="match status" value="1"/>
</dbReference>
<evidence type="ECO:0000313" key="2">
    <source>
        <dbReference type="EMBL" id="GMM46423.1"/>
    </source>
</evidence>
<dbReference type="Proteomes" id="UP001378960">
    <property type="component" value="Unassembled WGS sequence"/>
</dbReference>
<name>A0AAV5R6F2_PICKL</name>
<dbReference type="EMBL" id="BTGB01000003">
    <property type="protein sequence ID" value="GMM46423.1"/>
    <property type="molecule type" value="Genomic_DNA"/>
</dbReference>
<evidence type="ECO:0000259" key="1">
    <source>
        <dbReference type="PROSITE" id="PS51186"/>
    </source>
</evidence>
<dbReference type="SUPFAM" id="SSF55729">
    <property type="entry name" value="Acyl-CoA N-acyltransferases (Nat)"/>
    <property type="match status" value="1"/>
</dbReference>
<dbReference type="Gene3D" id="3.40.630.30">
    <property type="match status" value="1"/>
</dbReference>
<proteinExistence type="predicted"/>
<gene>
    <name evidence="2" type="ORF">DAPK24_029980</name>
</gene>
<dbReference type="AlphaFoldDB" id="A0AAV5R6F2"/>
<reference evidence="2 3" key="1">
    <citation type="journal article" date="2023" name="Elife">
        <title>Identification of key yeast species and microbe-microbe interactions impacting larval growth of Drosophila in the wild.</title>
        <authorList>
            <person name="Mure A."/>
            <person name="Sugiura Y."/>
            <person name="Maeda R."/>
            <person name="Honda K."/>
            <person name="Sakurai N."/>
            <person name="Takahashi Y."/>
            <person name="Watada M."/>
            <person name="Katoh T."/>
            <person name="Gotoh A."/>
            <person name="Gotoh Y."/>
            <person name="Taniguchi I."/>
            <person name="Nakamura K."/>
            <person name="Hayashi T."/>
            <person name="Katayama T."/>
            <person name="Uemura T."/>
            <person name="Hattori Y."/>
        </authorList>
    </citation>
    <scope>NUCLEOTIDE SEQUENCE [LARGE SCALE GENOMIC DNA]</scope>
    <source>
        <strain evidence="2 3">PK-24</strain>
    </source>
</reference>
<dbReference type="InterPro" id="IPR000182">
    <property type="entry name" value="GNAT_dom"/>
</dbReference>
<dbReference type="GO" id="GO:0016747">
    <property type="term" value="F:acyltransferase activity, transferring groups other than amino-acyl groups"/>
    <property type="evidence" value="ECO:0007669"/>
    <property type="project" value="InterPro"/>
</dbReference>
<dbReference type="InterPro" id="IPR016181">
    <property type="entry name" value="Acyl_CoA_acyltransferase"/>
</dbReference>
<dbReference type="CDD" id="cd04301">
    <property type="entry name" value="NAT_SF"/>
    <property type="match status" value="1"/>
</dbReference>
<accession>A0AAV5R6F2</accession>
<feature type="domain" description="N-acetyltransferase" evidence="1">
    <location>
        <begin position="13"/>
        <end position="192"/>
    </location>
</feature>
<evidence type="ECO:0000313" key="3">
    <source>
        <dbReference type="Proteomes" id="UP001378960"/>
    </source>
</evidence>